<sequence>MKFQVKDLTSLI</sequence>
<accession>A0A0E9W2W0</accession>
<name>A0A0E9W2W0_ANGAN</name>
<reference evidence="1" key="2">
    <citation type="journal article" date="2015" name="Fish Shellfish Immunol.">
        <title>Early steps in the European eel (Anguilla anguilla)-Vibrio vulnificus interaction in the gills: Role of the RtxA13 toxin.</title>
        <authorList>
            <person name="Callol A."/>
            <person name="Pajuelo D."/>
            <person name="Ebbesson L."/>
            <person name="Teles M."/>
            <person name="MacKenzie S."/>
            <person name="Amaro C."/>
        </authorList>
    </citation>
    <scope>NUCLEOTIDE SEQUENCE</scope>
</reference>
<proteinExistence type="predicted"/>
<evidence type="ECO:0000313" key="1">
    <source>
        <dbReference type="EMBL" id="JAH83808.1"/>
    </source>
</evidence>
<reference evidence="1" key="1">
    <citation type="submission" date="2014-11" db="EMBL/GenBank/DDBJ databases">
        <authorList>
            <person name="Amaro Gonzalez C."/>
        </authorList>
    </citation>
    <scope>NUCLEOTIDE SEQUENCE</scope>
</reference>
<dbReference type="EMBL" id="GBXM01024769">
    <property type="protein sequence ID" value="JAH83808.1"/>
    <property type="molecule type" value="Transcribed_RNA"/>
</dbReference>
<dbReference type="EMBL" id="GBXM01042084">
    <property type="protein sequence ID" value="JAH66493.1"/>
    <property type="molecule type" value="Transcribed_RNA"/>
</dbReference>
<organism evidence="1">
    <name type="scientific">Anguilla anguilla</name>
    <name type="common">European freshwater eel</name>
    <name type="synonym">Muraena anguilla</name>
    <dbReference type="NCBI Taxonomy" id="7936"/>
    <lineage>
        <taxon>Eukaryota</taxon>
        <taxon>Metazoa</taxon>
        <taxon>Chordata</taxon>
        <taxon>Craniata</taxon>
        <taxon>Vertebrata</taxon>
        <taxon>Euteleostomi</taxon>
        <taxon>Actinopterygii</taxon>
        <taxon>Neopterygii</taxon>
        <taxon>Teleostei</taxon>
        <taxon>Anguilliformes</taxon>
        <taxon>Anguillidae</taxon>
        <taxon>Anguilla</taxon>
    </lineage>
</organism>
<protein>
    <submittedName>
        <fullName evidence="1">Uncharacterized protein</fullName>
    </submittedName>
</protein>